<protein>
    <submittedName>
        <fullName evidence="1">Uncharacterized protein</fullName>
    </submittedName>
</protein>
<sequence length="40" mass="4591">MSVFAFQTKDAQINDKVMEGDYDYIVQSTIAKLINFFNAN</sequence>
<organism evidence="1 2">
    <name type="scientific">Lactobacillus iners LactinV 01V1-a</name>
    <dbReference type="NCBI Taxonomy" id="879297"/>
    <lineage>
        <taxon>Bacteria</taxon>
        <taxon>Bacillati</taxon>
        <taxon>Bacillota</taxon>
        <taxon>Bacilli</taxon>
        <taxon>Lactobacillales</taxon>
        <taxon>Lactobacillaceae</taxon>
        <taxon>Lactobacillus</taxon>
    </lineage>
</organism>
<feature type="non-terminal residue" evidence="1">
    <location>
        <position position="40"/>
    </location>
</feature>
<reference evidence="1 2" key="1">
    <citation type="submission" date="2010-09" db="EMBL/GenBank/DDBJ databases">
        <authorList>
            <person name="Durkin A.S."/>
            <person name="Madupu R."/>
            <person name="Torralba M."/>
            <person name="Gillis M."/>
            <person name="Methe B."/>
            <person name="Sutton G."/>
            <person name="Nelson K.E."/>
        </authorList>
    </citation>
    <scope>NUCLEOTIDE SEQUENCE [LARGE SCALE GENOMIC DNA]</scope>
    <source>
        <strain evidence="1 2">LactinV 01V1-a</strain>
    </source>
</reference>
<dbReference type="Proteomes" id="UP000003648">
    <property type="component" value="Unassembled WGS sequence"/>
</dbReference>
<gene>
    <name evidence="1" type="ORF">HMPREF9211_1453</name>
</gene>
<evidence type="ECO:0000313" key="1">
    <source>
        <dbReference type="EMBL" id="EFO71319.1"/>
    </source>
</evidence>
<comment type="caution">
    <text evidence="1">The sequence shown here is derived from an EMBL/GenBank/DDBJ whole genome shotgun (WGS) entry which is preliminary data.</text>
</comment>
<dbReference type="AlphaFoldDB" id="E1NRE2"/>
<name>E1NRE2_9LACO</name>
<dbReference type="EMBL" id="AEHQ01000008">
    <property type="protein sequence ID" value="EFO71319.1"/>
    <property type="molecule type" value="Genomic_DNA"/>
</dbReference>
<accession>E1NRE2</accession>
<evidence type="ECO:0000313" key="2">
    <source>
        <dbReference type="Proteomes" id="UP000003648"/>
    </source>
</evidence>
<proteinExistence type="predicted"/>